<evidence type="ECO:0000259" key="2">
    <source>
        <dbReference type="Pfam" id="PF19044"/>
    </source>
</evidence>
<name>A0A934KP42_9BACT</name>
<feature type="transmembrane region" description="Helical" evidence="1">
    <location>
        <begin position="719"/>
        <end position="738"/>
    </location>
</feature>
<feature type="transmembrane region" description="Helical" evidence="1">
    <location>
        <begin position="27"/>
        <end position="46"/>
    </location>
</feature>
<keyword evidence="1" id="KW-0812">Transmembrane</keyword>
<organism evidence="3 4">
    <name type="scientific">Candidatus Amunia macphersoniae</name>
    <dbReference type="NCBI Taxonomy" id="3127014"/>
    <lineage>
        <taxon>Bacteria</taxon>
        <taxon>Bacillati</taxon>
        <taxon>Candidatus Dormiibacterota</taxon>
        <taxon>Candidatus Dormibacteria</taxon>
        <taxon>Candidatus Aeolococcales</taxon>
        <taxon>Candidatus Aeolococcaceae</taxon>
        <taxon>Candidatus Amunia</taxon>
    </lineage>
</organism>
<keyword evidence="1" id="KW-0472">Membrane</keyword>
<dbReference type="InterPro" id="IPR027417">
    <property type="entry name" value="P-loop_NTPase"/>
</dbReference>
<sequence length="879" mass="93224">MSAERRAIRVPLAVDAQFRLAVGPMLLPVRSLVLAAAVSPVAYVLLAVGLPGMWGAASAGFLLAVAASFGLPEREGVWLGTHLLYGHAWRVLPSTVVRGRQARARVRAVGDSVHLGSERPPAAWPRLAPRRFRLFTTVPATSTEAAGLLHLEPGGDRAVLVLEGPAVSLSSDSYLEWCQAVLRWTASLECPVQFITLMTHHDADRVGEAFDRRVAGWPRTPLYELERALASRLAETTLGLCHYVVLAPGSAGDDGVPHRATPWRAGSARNTTHAQAARALDSALRMATSFAVEARDADRDDIAALLAHTALGASRAIAGPEVLHIGDRHHVVLTTTQLPAVIEVGSVVDAMTRAHAFGVASLHILPVSQAVAQRHLHRRSSMLNYVQRRGADSVEAQVALQETTDVVAALAQRDLAPCRIALTISVAHSERRGAVEAAERLGAVLASHGFRTTAVGGPGLLPALALSPGCSPLARSLVLTSDSVAARMLPCLGTPFSDVSAPLFGVNALNATPAYFSIWSQPNHNLVVVGSSGAGKSVAAKTMLIRHVMEGVAAVVIDPDSEYGSLMKAVGGRYLELGAEALNPLGVASGTSPDTAAGLVLPILSVMAGDERGVRDGRPIRRLPDEDQGWLHGELTDFFASRACAGMSAALMHDAVDHLAGTAMNRALTDRERERCRIITARLRRFTQGMRASVFDRPSTFSVDDGPIAIGLKSFAMNYGADLTPALAVLLTAILAALERRRMRMIVVVDEAHRITCDPDAGEVLGQLVRQARKHGAGVWMLSQRVEDFVRTDLGRTLAATSSSKLILGTEEAVLDDVREVFKLRDEEVASICPSTPGRGVLLAGAQRTVVDVVPGPAIMVLADTRSSSMAALAPRAAS</sequence>
<evidence type="ECO:0000256" key="1">
    <source>
        <dbReference type="SAM" id="Phobius"/>
    </source>
</evidence>
<evidence type="ECO:0000313" key="4">
    <source>
        <dbReference type="Proteomes" id="UP000614410"/>
    </source>
</evidence>
<dbReference type="EMBL" id="JAEKNN010000022">
    <property type="protein sequence ID" value="MBJ7608657.1"/>
    <property type="molecule type" value="Genomic_DNA"/>
</dbReference>
<gene>
    <name evidence="3" type="ORF">JF887_04395</name>
</gene>
<dbReference type="InterPro" id="IPR043964">
    <property type="entry name" value="P-loop_TraG"/>
</dbReference>
<accession>A0A934KP42</accession>
<feature type="domain" description="TraG P-loop" evidence="2">
    <location>
        <begin position="523"/>
        <end position="580"/>
    </location>
</feature>
<dbReference type="Gene3D" id="1.10.8.730">
    <property type="match status" value="1"/>
</dbReference>
<dbReference type="SUPFAM" id="SSF52540">
    <property type="entry name" value="P-loop containing nucleoside triphosphate hydrolases"/>
    <property type="match status" value="1"/>
</dbReference>
<dbReference type="Proteomes" id="UP000614410">
    <property type="component" value="Unassembled WGS sequence"/>
</dbReference>
<keyword evidence="1" id="KW-1133">Transmembrane helix</keyword>
<dbReference type="PANTHER" id="PTHR30121:SF6">
    <property type="entry name" value="SLR6007 PROTEIN"/>
    <property type="match status" value="1"/>
</dbReference>
<protein>
    <submittedName>
        <fullName evidence="3">DUF87 domain-containing protein</fullName>
    </submittedName>
</protein>
<reference evidence="3 4" key="1">
    <citation type="submission" date="2020-10" db="EMBL/GenBank/DDBJ databases">
        <title>Ca. Dormibacterota MAGs.</title>
        <authorList>
            <person name="Montgomery K."/>
        </authorList>
    </citation>
    <scope>NUCLEOTIDE SEQUENCE [LARGE SCALE GENOMIC DNA]</scope>
    <source>
        <strain evidence="3">Mitchell_Peninsula_5</strain>
    </source>
</reference>
<evidence type="ECO:0000313" key="3">
    <source>
        <dbReference type="EMBL" id="MBJ7608657.1"/>
    </source>
</evidence>
<dbReference type="Gene3D" id="3.40.50.300">
    <property type="entry name" value="P-loop containing nucleotide triphosphate hydrolases"/>
    <property type="match status" value="1"/>
</dbReference>
<comment type="caution">
    <text evidence="3">The sequence shown here is derived from an EMBL/GenBank/DDBJ whole genome shotgun (WGS) entry which is preliminary data.</text>
</comment>
<dbReference type="AlphaFoldDB" id="A0A934KP42"/>
<proteinExistence type="predicted"/>
<dbReference type="InterPro" id="IPR051162">
    <property type="entry name" value="T4SS_component"/>
</dbReference>
<dbReference type="Pfam" id="PF19044">
    <property type="entry name" value="P-loop_TraG"/>
    <property type="match status" value="1"/>
</dbReference>
<dbReference type="PANTHER" id="PTHR30121">
    <property type="entry name" value="UNCHARACTERIZED PROTEIN YJGR-RELATED"/>
    <property type="match status" value="1"/>
</dbReference>